<dbReference type="Proteomes" id="UP000187499">
    <property type="component" value="Chromosome"/>
</dbReference>
<dbReference type="KEGG" id="lalw:BTM29_04100"/>
<dbReference type="OrthoDB" id="2298266at2"/>
<keyword evidence="3" id="KW-1185">Reference proteome</keyword>
<evidence type="ECO:0000313" key="3">
    <source>
        <dbReference type="Proteomes" id="UP000187499"/>
    </source>
</evidence>
<dbReference type="EMBL" id="CP019323">
    <property type="protein sequence ID" value="APX71784.1"/>
    <property type="molecule type" value="Genomic_DNA"/>
</dbReference>
<dbReference type="RefSeq" id="WP_076614288.1">
    <property type="nucleotide sequence ID" value="NZ_CP019323.1"/>
</dbReference>
<protein>
    <submittedName>
        <fullName evidence="2">Uncharacterized protein</fullName>
    </submittedName>
</protein>
<organism evidence="2 3">
    <name type="scientific">Companilactobacillus allii</name>
    <dbReference type="NCBI Taxonomy" id="1847728"/>
    <lineage>
        <taxon>Bacteria</taxon>
        <taxon>Bacillati</taxon>
        <taxon>Bacillota</taxon>
        <taxon>Bacilli</taxon>
        <taxon>Lactobacillales</taxon>
        <taxon>Lactobacillaceae</taxon>
        <taxon>Companilactobacillus</taxon>
    </lineage>
</organism>
<feature type="transmembrane region" description="Helical" evidence="1">
    <location>
        <begin position="14"/>
        <end position="34"/>
    </location>
</feature>
<gene>
    <name evidence="2" type="ORF">BTM29_04100</name>
</gene>
<accession>A0A1P8Q1N0</accession>
<evidence type="ECO:0000256" key="1">
    <source>
        <dbReference type="SAM" id="Phobius"/>
    </source>
</evidence>
<keyword evidence="1" id="KW-1133">Transmembrane helix</keyword>
<keyword evidence="1" id="KW-0812">Transmembrane</keyword>
<dbReference type="STRING" id="1847728.BTM29_04100"/>
<proteinExistence type="predicted"/>
<sequence length="168" mass="18343">MRQERYHKKSHKKAIWITLITILVLIVLGIVFFFPLNNAVRNISGGNDTPSDKVVKSELVKKVSSTKNGNAKHDANVEKAATALKATKMSTIVNSANNESDAAKLLQKNSTLSSSESKAAAKTIFSDSKYDGLRQAVSSGNWYSAYNQYKTLSNDGSLTSLRDSISNK</sequence>
<evidence type="ECO:0000313" key="2">
    <source>
        <dbReference type="EMBL" id="APX71784.1"/>
    </source>
</evidence>
<dbReference type="AlphaFoldDB" id="A0A1P8Q1N0"/>
<reference evidence="3" key="1">
    <citation type="submission" date="2016-12" db="EMBL/GenBank/DDBJ databases">
        <authorList>
            <person name="Jung M.Y."/>
            <person name="Lee S.H."/>
        </authorList>
    </citation>
    <scope>NUCLEOTIDE SEQUENCE [LARGE SCALE GENOMIC DNA]</scope>
    <source>
        <strain evidence="3">WiKim39</strain>
    </source>
</reference>
<name>A0A1P8Q1N0_9LACO</name>
<keyword evidence="1" id="KW-0472">Membrane</keyword>